<gene>
    <name evidence="2" type="ORF">pdam_00009489</name>
</gene>
<evidence type="ECO:0008006" key="4">
    <source>
        <dbReference type="Google" id="ProtNLM"/>
    </source>
</evidence>
<comment type="caution">
    <text evidence="2">The sequence shown here is derived from an EMBL/GenBank/DDBJ whole genome shotgun (WGS) entry which is preliminary data.</text>
</comment>
<feature type="region of interest" description="Disordered" evidence="1">
    <location>
        <begin position="136"/>
        <end position="189"/>
    </location>
</feature>
<proteinExistence type="predicted"/>
<name>A0A3M6UYT6_POCDA</name>
<feature type="compositionally biased region" description="Basic and acidic residues" evidence="1">
    <location>
        <begin position="139"/>
        <end position="158"/>
    </location>
</feature>
<reference evidence="2 3" key="1">
    <citation type="journal article" date="2018" name="Sci. Rep.">
        <title>Comparative analysis of the Pocillopora damicornis genome highlights role of immune system in coral evolution.</title>
        <authorList>
            <person name="Cunning R."/>
            <person name="Bay R.A."/>
            <person name="Gillette P."/>
            <person name="Baker A.C."/>
            <person name="Traylor-Knowles N."/>
        </authorList>
    </citation>
    <scope>NUCLEOTIDE SEQUENCE [LARGE SCALE GENOMIC DNA]</scope>
    <source>
        <strain evidence="2">RSMAS</strain>
        <tissue evidence="2">Whole animal</tissue>
    </source>
</reference>
<feature type="compositionally biased region" description="Basic and acidic residues" evidence="1">
    <location>
        <begin position="174"/>
        <end position="189"/>
    </location>
</feature>
<keyword evidence="3" id="KW-1185">Reference proteome</keyword>
<accession>A0A3M6UYT6</accession>
<dbReference type="Proteomes" id="UP000275408">
    <property type="component" value="Unassembled WGS sequence"/>
</dbReference>
<organism evidence="2 3">
    <name type="scientific">Pocillopora damicornis</name>
    <name type="common">Cauliflower coral</name>
    <name type="synonym">Millepora damicornis</name>
    <dbReference type="NCBI Taxonomy" id="46731"/>
    <lineage>
        <taxon>Eukaryota</taxon>
        <taxon>Metazoa</taxon>
        <taxon>Cnidaria</taxon>
        <taxon>Anthozoa</taxon>
        <taxon>Hexacorallia</taxon>
        <taxon>Scleractinia</taxon>
        <taxon>Astrocoeniina</taxon>
        <taxon>Pocilloporidae</taxon>
        <taxon>Pocillopora</taxon>
    </lineage>
</organism>
<evidence type="ECO:0000313" key="2">
    <source>
        <dbReference type="EMBL" id="RMX58694.1"/>
    </source>
</evidence>
<protein>
    <recommendedName>
        <fullName evidence="4">Nanos-type domain-containing protein</fullName>
    </recommendedName>
</protein>
<dbReference type="AlphaFoldDB" id="A0A3M6UYT6"/>
<sequence length="189" mass="21708">MQKQKIAKEIRFKVQLEEKEVDLLALEDYDSESNVENSVVDLSFATDFSASGRRPGTGDGRSKPLIGVQSCLCCSGSHELASCLEFQNKDLQTRWGVVKLHRLCHVCMGPGHRRDMCESQTFCPCRNDKRYHRFLHNPLRRDIGDTDRGSQTREREQQPAENQPNPRNGVDIWSKFRDNVENHPKNVSH</sequence>
<dbReference type="EMBL" id="RCHS01000461">
    <property type="protein sequence ID" value="RMX58694.1"/>
    <property type="molecule type" value="Genomic_DNA"/>
</dbReference>
<evidence type="ECO:0000313" key="3">
    <source>
        <dbReference type="Proteomes" id="UP000275408"/>
    </source>
</evidence>
<evidence type="ECO:0000256" key="1">
    <source>
        <dbReference type="SAM" id="MobiDB-lite"/>
    </source>
</evidence>